<dbReference type="Pfam" id="PF08148">
    <property type="entry name" value="DSHCT"/>
    <property type="match status" value="1"/>
</dbReference>
<dbReference type="GO" id="GO:0003724">
    <property type="term" value="F:RNA helicase activity"/>
    <property type="evidence" value="ECO:0007669"/>
    <property type="project" value="InterPro"/>
</dbReference>
<evidence type="ECO:0000256" key="6">
    <source>
        <dbReference type="ARBA" id="ARBA00022840"/>
    </source>
</evidence>
<dbReference type="RefSeq" id="XP_002675204.1">
    <property type="nucleotide sequence ID" value="XM_002675158.1"/>
</dbReference>
<dbReference type="GO" id="GO:0016787">
    <property type="term" value="F:hydrolase activity"/>
    <property type="evidence" value="ECO:0007669"/>
    <property type="project" value="UniProtKB-KW"/>
</dbReference>
<evidence type="ECO:0000313" key="11">
    <source>
        <dbReference type="Proteomes" id="UP000006671"/>
    </source>
</evidence>
<dbReference type="SUPFAM" id="SSF52540">
    <property type="entry name" value="P-loop containing nucleoside triphosphate hydrolases"/>
    <property type="match status" value="1"/>
</dbReference>
<dbReference type="eggNOG" id="KOG0947">
    <property type="taxonomic scope" value="Eukaryota"/>
</dbReference>
<dbReference type="GO" id="GO:0005524">
    <property type="term" value="F:ATP binding"/>
    <property type="evidence" value="ECO:0007669"/>
    <property type="project" value="UniProtKB-KW"/>
</dbReference>
<name>D2VL19_NAEGR</name>
<evidence type="ECO:0000256" key="7">
    <source>
        <dbReference type="ARBA" id="ARBA00022884"/>
    </source>
</evidence>
<evidence type="ECO:0000256" key="5">
    <source>
        <dbReference type="ARBA" id="ARBA00022806"/>
    </source>
</evidence>
<evidence type="ECO:0000259" key="9">
    <source>
        <dbReference type="PROSITE" id="PS51194"/>
    </source>
</evidence>
<dbReference type="PANTHER" id="PTHR12131">
    <property type="entry name" value="ATP-DEPENDENT RNA AND DNA HELICASE"/>
    <property type="match status" value="1"/>
</dbReference>
<dbReference type="InterPro" id="IPR012961">
    <property type="entry name" value="Ski2/MTR4_C"/>
</dbReference>
<dbReference type="Proteomes" id="UP000006671">
    <property type="component" value="Unassembled WGS sequence"/>
</dbReference>
<dbReference type="SMART" id="SM00490">
    <property type="entry name" value="HELICc"/>
    <property type="match status" value="1"/>
</dbReference>
<evidence type="ECO:0000256" key="2">
    <source>
        <dbReference type="ARBA" id="ARBA00022490"/>
    </source>
</evidence>
<keyword evidence="4" id="KW-0378">Hydrolase</keyword>
<dbReference type="OrthoDB" id="64767at2759"/>
<keyword evidence="11" id="KW-1185">Reference proteome</keyword>
<dbReference type="FunFam" id="3.40.50.300:FF:000354">
    <property type="entry name" value="ATP-dependent RNA helicase SKI2"/>
    <property type="match status" value="1"/>
</dbReference>
<dbReference type="PROSITE" id="PS51194">
    <property type="entry name" value="HELICASE_CTER"/>
    <property type="match status" value="1"/>
</dbReference>
<dbReference type="InterPro" id="IPR016438">
    <property type="entry name" value="SKI2-like"/>
</dbReference>
<dbReference type="GO" id="GO:0055087">
    <property type="term" value="C:Ski complex"/>
    <property type="evidence" value="ECO:0007669"/>
    <property type="project" value="TreeGrafter"/>
</dbReference>
<keyword evidence="3" id="KW-0547">Nucleotide-binding</keyword>
<dbReference type="EMBL" id="GG738879">
    <property type="protein sequence ID" value="EFC42460.1"/>
    <property type="molecule type" value="Genomic_DNA"/>
</dbReference>
<dbReference type="GeneID" id="8863096"/>
<proteinExistence type="predicted"/>
<dbReference type="FunFam" id="1.10.3380.30:FF:000001">
    <property type="entry name" value="Ski2 ATP-dependent RNA helicase"/>
    <property type="match status" value="1"/>
</dbReference>
<dbReference type="Pfam" id="PF00271">
    <property type="entry name" value="Helicase_C"/>
    <property type="match status" value="1"/>
</dbReference>
<dbReference type="PROSITE" id="PS51192">
    <property type="entry name" value="HELICASE_ATP_BIND_1"/>
    <property type="match status" value="1"/>
</dbReference>
<dbReference type="GO" id="GO:0070478">
    <property type="term" value="P:nuclear-transcribed mRNA catabolic process, 3'-5' exonucleolytic nonsense-mediated decay"/>
    <property type="evidence" value="ECO:0007669"/>
    <property type="project" value="TreeGrafter"/>
</dbReference>
<evidence type="ECO:0000256" key="3">
    <source>
        <dbReference type="ARBA" id="ARBA00022741"/>
    </source>
</evidence>
<dbReference type="CDD" id="cd18795">
    <property type="entry name" value="SF2_C_Ski2"/>
    <property type="match status" value="1"/>
</dbReference>
<dbReference type="Gene3D" id="1.10.3380.30">
    <property type="match status" value="2"/>
</dbReference>
<dbReference type="SMART" id="SM00487">
    <property type="entry name" value="DEXDc"/>
    <property type="match status" value="1"/>
</dbReference>
<dbReference type="KEGG" id="ngr:NAEGRDRAFT_44652"/>
<evidence type="ECO:0000259" key="8">
    <source>
        <dbReference type="PROSITE" id="PS51192"/>
    </source>
</evidence>
<keyword evidence="7" id="KW-0694">RNA-binding</keyword>
<dbReference type="AlphaFoldDB" id="D2VL19"/>
<organism evidence="11">
    <name type="scientific">Naegleria gruberi</name>
    <name type="common">Amoeba</name>
    <dbReference type="NCBI Taxonomy" id="5762"/>
    <lineage>
        <taxon>Eukaryota</taxon>
        <taxon>Discoba</taxon>
        <taxon>Heterolobosea</taxon>
        <taxon>Tetramitia</taxon>
        <taxon>Eutetramitia</taxon>
        <taxon>Vahlkampfiidae</taxon>
        <taxon>Naegleria</taxon>
    </lineage>
</organism>
<dbReference type="InterPro" id="IPR027417">
    <property type="entry name" value="P-loop_NTPase"/>
</dbReference>
<dbReference type="Gene3D" id="3.40.50.300">
    <property type="entry name" value="P-loop containing nucleotide triphosphate hydrolases"/>
    <property type="match status" value="2"/>
</dbReference>
<dbReference type="STRING" id="5762.D2VL19"/>
<dbReference type="PANTHER" id="PTHR12131:SF1">
    <property type="entry name" value="ATP-DEPENDENT RNA HELICASE SUPV3L1, MITOCHONDRIAL-RELATED"/>
    <property type="match status" value="1"/>
</dbReference>
<dbReference type="InParanoid" id="D2VL19"/>
<accession>D2VL19</accession>
<protein>
    <submittedName>
        <fullName evidence="10">Predicted protein</fullName>
    </submittedName>
</protein>
<keyword evidence="2" id="KW-0963">Cytoplasm</keyword>
<reference evidence="10 11" key="1">
    <citation type="journal article" date="2010" name="Cell">
        <title>The genome of Naegleria gruberi illuminates early eukaryotic versatility.</title>
        <authorList>
            <person name="Fritz-Laylin L.K."/>
            <person name="Prochnik S.E."/>
            <person name="Ginger M.L."/>
            <person name="Dacks J.B."/>
            <person name="Carpenter M.L."/>
            <person name="Field M.C."/>
            <person name="Kuo A."/>
            <person name="Paredez A."/>
            <person name="Chapman J."/>
            <person name="Pham J."/>
            <person name="Shu S."/>
            <person name="Neupane R."/>
            <person name="Cipriano M."/>
            <person name="Mancuso J."/>
            <person name="Tu H."/>
            <person name="Salamov A."/>
            <person name="Lindquist E."/>
            <person name="Shapiro H."/>
            <person name="Lucas S."/>
            <person name="Grigoriev I.V."/>
            <person name="Cande W.Z."/>
            <person name="Fulton C."/>
            <person name="Rokhsar D.S."/>
            <person name="Dawson S.C."/>
        </authorList>
    </citation>
    <scope>NUCLEOTIDE SEQUENCE [LARGE SCALE GENOMIC DNA]</scope>
    <source>
        <strain evidence="10 11">NEG-M</strain>
    </source>
</reference>
<evidence type="ECO:0000256" key="1">
    <source>
        <dbReference type="ARBA" id="ARBA00004496"/>
    </source>
</evidence>
<dbReference type="InterPro" id="IPR025696">
    <property type="entry name" value="Beta-barrel_MTR4"/>
</dbReference>
<dbReference type="Pfam" id="PF00270">
    <property type="entry name" value="DEAD"/>
    <property type="match status" value="1"/>
</dbReference>
<dbReference type="VEuPathDB" id="AmoebaDB:NAEGRDRAFT_44652"/>
<dbReference type="Pfam" id="PF13234">
    <property type="entry name" value="MTR4_beta-barrel"/>
    <property type="match status" value="1"/>
</dbReference>
<dbReference type="InterPro" id="IPR050699">
    <property type="entry name" value="RNA-DNA_Helicase"/>
</dbReference>
<dbReference type="InterPro" id="IPR011545">
    <property type="entry name" value="DEAD/DEAH_box_helicase_dom"/>
</dbReference>
<dbReference type="FunFam" id="3.40.50.300:FF:000447">
    <property type="entry name" value="helicase SKI2W isoform X2"/>
    <property type="match status" value="1"/>
</dbReference>
<dbReference type="PIRSF" id="PIRSF005198">
    <property type="entry name" value="Antiviral_helicase_SKI2"/>
    <property type="match status" value="1"/>
</dbReference>
<keyword evidence="5" id="KW-0347">Helicase</keyword>
<dbReference type="GO" id="GO:0003723">
    <property type="term" value="F:RNA binding"/>
    <property type="evidence" value="ECO:0007669"/>
    <property type="project" value="UniProtKB-KW"/>
</dbReference>
<comment type="subcellular location">
    <subcellularLocation>
        <location evidence="1">Cytoplasm</location>
    </subcellularLocation>
</comment>
<feature type="domain" description="Helicase ATP-binding" evidence="8">
    <location>
        <begin position="17"/>
        <end position="173"/>
    </location>
</feature>
<dbReference type="InterPro" id="IPR014001">
    <property type="entry name" value="Helicase_ATP-bd"/>
</dbReference>
<evidence type="ECO:0000313" key="10">
    <source>
        <dbReference type="EMBL" id="EFC42460.1"/>
    </source>
</evidence>
<dbReference type="FunCoup" id="D2VL19">
    <property type="interactions" value="334"/>
</dbReference>
<feature type="domain" description="Helicase C-terminal" evidence="9">
    <location>
        <begin position="234"/>
        <end position="439"/>
    </location>
</feature>
<dbReference type="SMART" id="SM01142">
    <property type="entry name" value="DSHCT"/>
    <property type="match status" value="1"/>
</dbReference>
<dbReference type="InterPro" id="IPR001650">
    <property type="entry name" value="Helicase_C-like"/>
</dbReference>
<keyword evidence="6" id="KW-0067">ATP-binding</keyword>
<gene>
    <name evidence="10" type="ORF">NAEGRDRAFT_44652</name>
</gene>
<sequence>MAIQYPFDLDIFQKEAVYHLENNESVFVSAHTSAGKTVVAEYAIALAQKHLTRVIYTSPIKTLSNQKFREFKKTFGDVGILTGDVQINPTATCLIMTTEILRSMLYKGADLIRDVEWVIFDEVHYVNDPERGVVWEEVIIMLPKHINLILLSATIPNTYDFADWVGRTKKKKIHVIQTFKRPVPLEHHLYYNGNIYKIVDSNSKFLAAGYRSALSAEEEKEEKNKSRGGFKKTPYSKLIETLNKKNLLPAVTFVFSRKQCEDIAISLQNTDLNEAGEKNEIHRFINQSVSRLKGSDKELPQIVRISDLLKRGIGIHHSGLLPIVKEIVEILFSKGLIKVLFATETFAMGVNSPTKTVVFNTLWKFDGRDKRDLLSGEYIQMSGRAGRRGLDTVGNVIINCASEIPEEPLLQRLILGKATHLESKFKLSYNMILNLMRVEDFKIQDMIKRSFSESRTQQIVPNKELLLKSKEKLAEIENIDCINGEPAIEPFYAVARDLEDLNYKITMEVMTNSKLSTLIACPSYDILTICNEKLNLTSSMEEFSFHKETSEMRAAANQLINIWKEKPPTPMNIVKELKLSSLEFTEALSKRQQIILKLQENKCNICPKLEEHFDKIDKQHKIRQGLDKLRYALSDENLELMPEVRKRIKVLKLLKYVDIDETVQLKGRVACELNSCDEMLVTEMIFENFFTTMTCEEAVAVLSCLVCQSRGESEEPTLTKRLQELKDKVSNLALSLGQLQMENGLDTSPTDYLSKTLNFSMMEVAYEWAMGQEFKDICSLTTIPEGTVVRSISQLDQALRDVRNAARIIGDTNLYQKMEESSRKIRRDIIFAASLFLFPTDEK</sequence>
<dbReference type="OMA" id="WERSQTH"/>
<evidence type="ECO:0000256" key="4">
    <source>
        <dbReference type="ARBA" id="ARBA00022801"/>
    </source>
</evidence>